<keyword evidence="1" id="KW-0805">Transcription regulation</keyword>
<protein>
    <submittedName>
        <fullName evidence="6">GntR family transcriptional regulator</fullName>
    </submittedName>
</protein>
<dbReference type="SMART" id="SM00345">
    <property type="entry name" value="HTH_GNTR"/>
    <property type="match status" value="1"/>
</dbReference>
<keyword evidence="3" id="KW-0804">Transcription</keyword>
<organism evidence="6 7">
    <name type="scientific">Mycetocola lacteus</name>
    <dbReference type="NCBI Taxonomy" id="76637"/>
    <lineage>
        <taxon>Bacteria</taxon>
        <taxon>Bacillati</taxon>
        <taxon>Actinomycetota</taxon>
        <taxon>Actinomycetes</taxon>
        <taxon>Micrococcales</taxon>
        <taxon>Microbacteriaceae</taxon>
        <taxon>Mycetocola</taxon>
    </lineage>
</organism>
<dbReference type="Gene3D" id="1.10.10.10">
    <property type="entry name" value="Winged helix-like DNA-binding domain superfamily/Winged helix DNA-binding domain"/>
    <property type="match status" value="1"/>
</dbReference>
<evidence type="ECO:0000259" key="5">
    <source>
        <dbReference type="PROSITE" id="PS50949"/>
    </source>
</evidence>
<dbReference type="PROSITE" id="PS50949">
    <property type="entry name" value="HTH_GNTR"/>
    <property type="match status" value="1"/>
</dbReference>
<dbReference type="InterPro" id="IPR008920">
    <property type="entry name" value="TF_FadR/GntR_C"/>
</dbReference>
<name>A0A3L7AT65_9MICO</name>
<dbReference type="RefSeq" id="WP_121687377.1">
    <property type="nucleotide sequence ID" value="NZ_RCUY01000002.1"/>
</dbReference>
<proteinExistence type="predicted"/>
<dbReference type="GO" id="GO:0003700">
    <property type="term" value="F:DNA-binding transcription factor activity"/>
    <property type="evidence" value="ECO:0007669"/>
    <property type="project" value="InterPro"/>
</dbReference>
<dbReference type="InterPro" id="IPR036388">
    <property type="entry name" value="WH-like_DNA-bd_sf"/>
</dbReference>
<keyword evidence="2" id="KW-0238">DNA-binding</keyword>
<keyword evidence="7" id="KW-1185">Reference proteome</keyword>
<dbReference type="InterPro" id="IPR000524">
    <property type="entry name" value="Tscrpt_reg_HTH_GntR"/>
</dbReference>
<evidence type="ECO:0000313" key="7">
    <source>
        <dbReference type="Proteomes" id="UP000269438"/>
    </source>
</evidence>
<dbReference type="SUPFAM" id="SSF48008">
    <property type="entry name" value="GntR ligand-binding domain-like"/>
    <property type="match status" value="1"/>
</dbReference>
<dbReference type="Pfam" id="PF00392">
    <property type="entry name" value="GntR"/>
    <property type="match status" value="1"/>
</dbReference>
<dbReference type="PANTHER" id="PTHR43537:SF24">
    <property type="entry name" value="GLUCONATE OPERON TRANSCRIPTIONAL REPRESSOR"/>
    <property type="match status" value="1"/>
</dbReference>
<evidence type="ECO:0000256" key="4">
    <source>
        <dbReference type="SAM" id="MobiDB-lite"/>
    </source>
</evidence>
<dbReference type="AlphaFoldDB" id="A0A3L7AT65"/>
<dbReference type="Proteomes" id="UP000269438">
    <property type="component" value="Unassembled WGS sequence"/>
</dbReference>
<dbReference type="PRINTS" id="PR00035">
    <property type="entry name" value="HTHGNTR"/>
</dbReference>
<reference evidence="6 7" key="1">
    <citation type="submission" date="2018-10" db="EMBL/GenBank/DDBJ databases">
        <authorList>
            <person name="Li J."/>
        </authorList>
    </citation>
    <scope>NUCLEOTIDE SEQUENCE [LARGE SCALE GENOMIC DNA]</scope>
    <source>
        <strain evidence="6 7">JCM 11654</strain>
    </source>
</reference>
<evidence type="ECO:0000256" key="3">
    <source>
        <dbReference type="ARBA" id="ARBA00023163"/>
    </source>
</evidence>
<dbReference type="InterPro" id="IPR011711">
    <property type="entry name" value="GntR_C"/>
</dbReference>
<dbReference type="SUPFAM" id="SSF46785">
    <property type="entry name" value="Winged helix' DNA-binding domain"/>
    <property type="match status" value="1"/>
</dbReference>
<feature type="compositionally biased region" description="Basic and acidic residues" evidence="4">
    <location>
        <begin position="129"/>
        <end position="153"/>
    </location>
</feature>
<dbReference type="OrthoDB" id="8680240at2"/>
<gene>
    <name evidence="6" type="ORF">D9V34_02565</name>
</gene>
<dbReference type="PANTHER" id="PTHR43537">
    <property type="entry name" value="TRANSCRIPTIONAL REGULATOR, GNTR FAMILY"/>
    <property type="match status" value="1"/>
</dbReference>
<dbReference type="EMBL" id="RCUY01000002">
    <property type="protein sequence ID" value="RLP83713.1"/>
    <property type="molecule type" value="Genomic_DNA"/>
</dbReference>
<accession>A0A3L7AT65</accession>
<feature type="domain" description="HTH gntR-type" evidence="5">
    <location>
        <begin position="7"/>
        <end position="74"/>
    </location>
</feature>
<evidence type="ECO:0000256" key="2">
    <source>
        <dbReference type="ARBA" id="ARBA00023125"/>
    </source>
</evidence>
<sequence length="247" mass="26236">MSAVIPNSLSERVFERIRDRIIDGTLAPGERLRERELAAELEVSRVPVREALPRLLDAGYIAAGPGRGTVVRDFDRAEVIELFDVRAHLDVLAAESAARNVAAGADTTALAAALAAVTARAASGGVRSDSARAEVSRTEASRSDVSRAEASRAEASDGATAAAAVLHAEIVKLADNSLLTRLLRPVLDMDRRLAAHAYREDHDEAVDEHRSLAGAILRGRPEAAAGFARAHVAEARQRVLDALTTTT</sequence>
<dbReference type="Gene3D" id="1.20.120.530">
    <property type="entry name" value="GntR ligand-binding domain-like"/>
    <property type="match status" value="1"/>
</dbReference>
<dbReference type="CDD" id="cd07377">
    <property type="entry name" value="WHTH_GntR"/>
    <property type="match status" value="1"/>
</dbReference>
<dbReference type="GO" id="GO:0003677">
    <property type="term" value="F:DNA binding"/>
    <property type="evidence" value="ECO:0007669"/>
    <property type="project" value="UniProtKB-KW"/>
</dbReference>
<dbReference type="Pfam" id="PF07729">
    <property type="entry name" value="FCD"/>
    <property type="match status" value="1"/>
</dbReference>
<dbReference type="InterPro" id="IPR036390">
    <property type="entry name" value="WH_DNA-bd_sf"/>
</dbReference>
<evidence type="ECO:0000256" key="1">
    <source>
        <dbReference type="ARBA" id="ARBA00023015"/>
    </source>
</evidence>
<comment type="caution">
    <text evidence="6">The sequence shown here is derived from an EMBL/GenBank/DDBJ whole genome shotgun (WGS) entry which is preliminary data.</text>
</comment>
<feature type="region of interest" description="Disordered" evidence="4">
    <location>
        <begin position="127"/>
        <end position="153"/>
    </location>
</feature>
<evidence type="ECO:0000313" key="6">
    <source>
        <dbReference type="EMBL" id="RLP83713.1"/>
    </source>
</evidence>